<dbReference type="InterPro" id="IPR015943">
    <property type="entry name" value="WD40/YVTN_repeat-like_dom_sf"/>
</dbReference>
<dbReference type="GO" id="GO:0000155">
    <property type="term" value="F:phosphorelay sensor kinase activity"/>
    <property type="evidence" value="ECO:0007669"/>
    <property type="project" value="InterPro"/>
</dbReference>
<name>A0A8S8X8D7_9PROT</name>
<dbReference type="AlphaFoldDB" id="A0A8S8X8D7"/>
<evidence type="ECO:0000256" key="4">
    <source>
        <dbReference type="SAM" id="Phobius"/>
    </source>
</evidence>
<keyword evidence="4" id="KW-1133">Transmembrane helix</keyword>
<dbReference type="GO" id="GO:0016020">
    <property type="term" value="C:membrane"/>
    <property type="evidence" value="ECO:0007669"/>
    <property type="project" value="InterPro"/>
</dbReference>
<organism evidence="7 8">
    <name type="scientific">Roseiterribacter gracilis</name>
    <dbReference type="NCBI Taxonomy" id="2812848"/>
    <lineage>
        <taxon>Bacteria</taxon>
        <taxon>Pseudomonadati</taxon>
        <taxon>Pseudomonadota</taxon>
        <taxon>Alphaproteobacteria</taxon>
        <taxon>Rhodospirillales</taxon>
        <taxon>Roseiterribacteraceae</taxon>
        <taxon>Roseiterribacter</taxon>
    </lineage>
</organism>
<evidence type="ECO:0000256" key="1">
    <source>
        <dbReference type="ARBA" id="ARBA00022679"/>
    </source>
</evidence>
<protein>
    <submittedName>
        <fullName evidence="7">Histidine kinase</fullName>
    </submittedName>
</protein>
<dbReference type="Gene3D" id="1.20.5.1930">
    <property type="match status" value="1"/>
</dbReference>
<dbReference type="InterPro" id="IPR011047">
    <property type="entry name" value="Quinoprotein_ADH-like_sf"/>
</dbReference>
<dbReference type="InterPro" id="IPR011110">
    <property type="entry name" value="Reg_prop"/>
</dbReference>
<dbReference type="SUPFAM" id="SSF55874">
    <property type="entry name" value="ATPase domain of HSP90 chaperone/DNA topoisomerase II/histidine kinase"/>
    <property type="match status" value="1"/>
</dbReference>
<dbReference type="Pfam" id="PF07495">
    <property type="entry name" value="Y_Y_Y"/>
    <property type="match status" value="1"/>
</dbReference>
<dbReference type="InterPro" id="IPR036890">
    <property type="entry name" value="HATPase_C_sf"/>
</dbReference>
<keyword evidence="8" id="KW-1185">Reference proteome</keyword>
<dbReference type="InterPro" id="IPR005467">
    <property type="entry name" value="His_kinase_dom"/>
</dbReference>
<dbReference type="PANTHER" id="PTHR24421">
    <property type="entry name" value="NITRATE/NITRITE SENSOR PROTEIN NARX-RELATED"/>
    <property type="match status" value="1"/>
</dbReference>
<dbReference type="Gene3D" id="2.60.40.10">
    <property type="entry name" value="Immunoglobulins"/>
    <property type="match status" value="1"/>
</dbReference>
<dbReference type="GO" id="GO:0046983">
    <property type="term" value="F:protein dimerization activity"/>
    <property type="evidence" value="ECO:0007669"/>
    <property type="project" value="InterPro"/>
</dbReference>
<evidence type="ECO:0000259" key="6">
    <source>
        <dbReference type="PROSITE" id="PS50109"/>
    </source>
</evidence>
<feature type="transmembrane region" description="Helical" evidence="4">
    <location>
        <begin position="763"/>
        <end position="782"/>
    </location>
</feature>
<evidence type="ECO:0000313" key="7">
    <source>
        <dbReference type="EMBL" id="GIL39713.1"/>
    </source>
</evidence>
<reference evidence="7" key="1">
    <citation type="submission" date="2021-02" db="EMBL/GenBank/DDBJ databases">
        <title>Genome sequence of Rhodospirillales sp. strain TMPK1 isolated from soil.</title>
        <authorList>
            <person name="Nakai R."/>
            <person name="Kusada H."/>
            <person name="Tamaki H."/>
        </authorList>
    </citation>
    <scope>NUCLEOTIDE SEQUENCE</scope>
    <source>
        <strain evidence="7">TMPK1</strain>
    </source>
</reference>
<sequence length="1019" mass="112054">MQTRLSEILVPVARLLRVLPLLVLGAAPAQGLDPTRDITQFRRTTYRIEDGAPARITDIAQAQDGVLWFGTHNGLFHFDGVRFTRYLGGPGNEIASDDIASLYAPPEGGLWIGFYYGGIAFLKDGRLRSYGAAEGLPGGSVNAITRDLDGTMWIGTNTGTARLVGAHWELTQGPAWNKTSRENVLSLLVDRDGTLWEFTGSRRLGFLPRGSHKFEIYLRGDPDAYVDYRMPLAMAPDGRLWLADPQHGIRPVDRAAEATGNGTPSLSVPVRRQMLFDRDGNLWSAGTDLTRVLAPLPKPPARHVLFEQLELDQGLTFALFEDREGNIWTGSSAGLTRLSPRPLFRALENYRYFALVTDKDGSLWAAAMGAAQRQPLFHVVGGDIVQRAETSGSIVATYRDADGTIWFAYKRVLAQMTDRGLVETDLPDDVTGAGTMAMARARDGAMWVSMLRNGVFRLDGKTGVQNGGIATLPLDTTAYVMANDAQGRLLLGYTDDRFAVVDGTTAKLFTAADGLHVGNVGAFAVRGDRVWIGGEHGLALFDGSKIVALQSETPGLFRQITGIVERAGGDLWIGGGAGIVRIARSEIDMALRDPRYRLKATLFDHRDGLPGTIQQRRPMPSVAETADGKIWFAASNGLAWIEPARIERNELPPPVLIWSVTDANGTALTPAPSLDLPAGTSQIRIAYTANSFTVPERVRFRTKLEGVDTAWQDAGDRREATYTNLGPGTYRFRVIAANNDGVWNETGASLALTIAPFPYQTDWFRGLCAALLLVVLVLLYRLRIWRLRVAVHARLEERIVERERIARDLHDTLLQGLQGLILRFQAATAKIPPHEPARAMMDSALSRADDVLIESRDKVKDLRASTQGLTDLPAEFAEVGATLAQDHAAEFRITVEGTPCELHPIVQDEISLIGREALSNAFRHARARTIEVDLIFDRSELRLRVRDDGCGISEAMLKTGKPGHWGLAGMRERARQIRGQFQIWSNDGAGTEIELRVPASMVYRDAPRRFGWRFRSATA</sequence>
<dbReference type="InterPro" id="IPR011123">
    <property type="entry name" value="Y_Y_Y"/>
</dbReference>
<feature type="chain" id="PRO_5035857909" evidence="5">
    <location>
        <begin position="32"/>
        <end position="1019"/>
    </location>
</feature>
<keyword evidence="5" id="KW-0732">Signal</keyword>
<dbReference type="Proteomes" id="UP000681075">
    <property type="component" value="Unassembled WGS sequence"/>
</dbReference>
<dbReference type="Pfam" id="PF07494">
    <property type="entry name" value="Reg_prop"/>
    <property type="match status" value="2"/>
</dbReference>
<dbReference type="SUPFAM" id="SSF50998">
    <property type="entry name" value="Quinoprotein alcohol dehydrogenase-like"/>
    <property type="match status" value="1"/>
</dbReference>
<keyword evidence="2 7" id="KW-0418">Kinase</keyword>
<keyword evidence="4" id="KW-0812">Transmembrane</keyword>
<proteinExistence type="predicted"/>
<dbReference type="Pfam" id="PF02518">
    <property type="entry name" value="HATPase_c"/>
    <property type="match status" value="1"/>
</dbReference>
<dbReference type="PROSITE" id="PS50109">
    <property type="entry name" value="HIS_KIN"/>
    <property type="match status" value="1"/>
</dbReference>
<dbReference type="EMBL" id="BOPV01000001">
    <property type="protein sequence ID" value="GIL39713.1"/>
    <property type="molecule type" value="Genomic_DNA"/>
</dbReference>
<dbReference type="CDD" id="cd16917">
    <property type="entry name" value="HATPase_UhpB-NarQ-NarX-like"/>
    <property type="match status" value="1"/>
</dbReference>
<dbReference type="InterPro" id="IPR011712">
    <property type="entry name" value="Sig_transdc_His_kin_sub3_dim/P"/>
</dbReference>
<evidence type="ECO:0000256" key="2">
    <source>
        <dbReference type="ARBA" id="ARBA00022777"/>
    </source>
</evidence>
<dbReference type="SUPFAM" id="SSF63829">
    <property type="entry name" value="Calcium-dependent phosphotriesterase"/>
    <property type="match status" value="2"/>
</dbReference>
<keyword evidence="3" id="KW-0902">Two-component regulatory system</keyword>
<keyword evidence="1" id="KW-0808">Transferase</keyword>
<dbReference type="SMART" id="SM00387">
    <property type="entry name" value="HATPase_c"/>
    <property type="match status" value="1"/>
</dbReference>
<feature type="domain" description="Histidine kinase" evidence="6">
    <location>
        <begin position="907"/>
        <end position="1001"/>
    </location>
</feature>
<dbReference type="RefSeq" id="WP_420242823.1">
    <property type="nucleotide sequence ID" value="NZ_BOPV01000001.1"/>
</dbReference>
<dbReference type="InterPro" id="IPR003594">
    <property type="entry name" value="HATPase_dom"/>
</dbReference>
<evidence type="ECO:0000256" key="5">
    <source>
        <dbReference type="SAM" id="SignalP"/>
    </source>
</evidence>
<dbReference type="Gene3D" id="3.30.565.10">
    <property type="entry name" value="Histidine kinase-like ATPase, C-terminal domain"/>
    <property type="match status" value="1"/>
</dbReference>
<keyword evidence="4" id="KW-0472">Membrane</keyword>
<dbReference type="Pfam" id="PF07730">
    <property type="entry name" value="HisKA_3"/>
    <property type="match status" value="1"/>
</dbReference>
<evidence type="ECO:0000313" key="8">
    <source>
        <dbReference type="Proteomes" id="UP000681075"/>
    </source>
</evidence>
<dbReference type="InterPro" id="IPR013783">
    <property type="entry name" value="Ig-like_fold"/>
</dbReference>
<dbReference type="InterPro" id="IPR050482">
    <property type="entry name" value="Sensor_HK_TwoCompSys"/>
</dbReference>
<accession>A0A8S8X8D7</accession>
<feature type="signal peptide" evidence="5">
    <location>
        <begin position="1"/>
        <end position="31"/>
    </location>
</feature>
<dbReference type="Gene3D" id="2.130.10.10">
    <property type="entry name" value="YVTN repeat-like/Quinoprotein amine dehydrogenase"/>
    <property type="match status" value="3"/>
</dbReference>
<comment type="caution">
    <text evidence="7">The sequence shown here is derived from an EMBL/GenBank/DDBJ whole genome shotgun (WGS) entry which is preliminary data.</text>
</comment>
<gene>
    <name evidence="7" type="ORF">TMPK1_19500</name>
</gene>
<evidence type="ECO:0000256" key="3">
    <source>
        <dbReference type="ARBA" id="ARBA00023012"/>
    </source>
</evidence>
<dbReference type="PANTHER" id="PTHR24421:SF62">
    <property type="entry name" value="SENSORY TRANSDUCTION HISTIDINE KINASE"/>
    <property type="match status" value="1"/>
</dbReference>